<evidence type="ECO:0000313" key="2">
    <source>
        <dbReference type="EMBL" id="MER2999074.1"/>
    </source>
</evidence>
<dbReference type="InterPro" id="IPR022686">
    <property type="entry name" value="G2P_N"/>
</dbReference>
<evidence type="ECO:0000313" key="3">
    <source>
        <dbReference type="Proteomes" id="UP001476807"/>
    </source>
</evidence>
<sequence length="311" mass="35999">MYDTVHFWLSRETSKGIPTKEVINSLSNISAITNLENSRDYFRGHLDNLNVGIFESGVSVKGSISKYYLKDNFATLLFGEVKPCIEMLSDKLHLPMHKANIHRLDIAQHFILQHPEQVYYPLLGKSTFYRRLEQNNGVYYTNTNRQLLFYGKVHEQKKKGQLIPPLYAERSVLRYEYRFLQRLPSFFNVANVTGALLYDLDFFCEAITKWETEYLAIRKKRILTIELESLQTIKDFEQALSISGLNALGGELAIISQIDLAKQAGLFKNKMQVKRLKDKIKQLSNTPRLTSHNELILELSNKITQAVSCYY</sequence>
<accession>A0ABV1RXG1</accession>
<dbReference type="Pfam" id="PF05144">
    <property type="entry name" value="Phage_CRI"/>
    <property type="match status" value="1"/>
</dbReference>
<comment type="caution">
    <text evidence="2">The sequence shown here is derived from an EMBL/GenBank/DDBJ whole genome shotgun (WGS) entry which is preliminary data.</text>
</comment>
<protein>
    <submittedName>
        <fullName evidence="2">Phage/plasmid replication protein</fullName>
    </submittedName>
</protein>
<evidence type="ECO:0000259" key="1">
    <source>
        <dbReference type="Pfam" id="PF05144"/>
    </source>
</evidence>
<name>A0ABV1RXG1_9BACT</name>
<dbReference type="EMBL" id="JBEOKT010000018">
    <property type="protein sequence ID" value="MER2999074.1"/>
    <property type="molecule type" value="Genomic_DNA"/>
</dbReference>
<organism evidence="2 3">
    <name type="scientific">Pontibacter populi</name>
    <dbReference type="NCBI Taxonomy" id="890055"/>
    <lineage>
        <taxon>Bacteria</taxon>
        <taxon>Pseudomonadati</taxon>
        <taxon>Bacteroidota</taxon>
        <taxon>Cytophagia</taxon>
        <taxon>Cytophagales</taxon>
        <taxon>Hymenobacteraceae</taxon>
        <taxon>Pontibacter</taxon>
    </lineage>
</organism>
<reference evidence="2 3" key="1">
    <citation type="submission" date="2024-06" db="EMBL/GenBank/DDBJ databases">
        <title>Pontibacter populi HYL7-15.</title>
        <authorList>
            <person name="Kim M.K."/>
        </authorList>
    </citation>
    <scope>NUCLEOTIDE SEQUENCE [LARGE SCALE GENOMIC DNA]</scope>
    <source>
        <strain evidence="2 3">HYL7-15</strain>
    </source>
</reference>
<gene>
    <name evidence="2" type="ORF">ABS362_16095</name>
</gene>
<dbReference type="Proteomes" id="UP001476807">
    <property type="component" value="Unassembled WGS sequence"/>
</dbReference>
<proteinExistence type="predicted"/>
<dbReference type="RefSeq" id="WP_350413651.1">
    <property type="nucleotide sequence ID" value="NZ_JBEOKT010000018.1"/>
</dbReference>
<keyword evidence="3" id="KW-1185">Reference proteome</keyword>
<feature type="domain" description="Replication-associated protein G2P N-terminal" evidence="1">
    <location>
        <begin position="1"/>
        <end position="190"/>
    </location>
</feature>